<dbReference type="InterPro" id="IPR050109">
    <property type="entry name" value="HTH-type_TetR-like_transc_reg"/>
</dbReference>
<evidence type="ECO:0000313" key="6">
    <source>
        <dbReference type="EMBL" id="VZO39252.1"/>
    </source>
</evidence>
<organism evidence="6 7">
    <name type="scientific">Occultella aeris</name>
    <dbReference type="NCBI Taxonomy" id="2761496"/>
    <lineage>
        <taxon>Bacteria</taxon>
        <taxon>Bacillati</taxon>
        <taxon>Actinomycetota</taxon>
        <taxon>Actinomycetes</taxon>
        <taxon>Micrococcales</taxon>
        <taxon>Ruaniaceae</taxon>
        <taxon>Occultella</taxon>
    </lineage>
</organism>
<sequence>MARPRTHDDTLRTSLLEHASRALSANGPDGMSLRAVTAAAGTTTAAVYTLFGGRDGLIAAVVDEGFERFGRHLATVPRTGDPGADLFALGLAYRESALADPHFYRVMFAAGGVRRSKDTLAEPTFGVLRDAVARLPRAEVGDAGPEPMALRLWGLVHGLVSLELAGLLPGDESEHAHRYAAALRSSAG</sequence>
<dbReference type="GO" id="GO:0000976">
    <property type="term" value="F:transcription cis-regulatory region binding"/>
    <property type="evidence" value="ECO:0007669"/>
    <property type="project" value="TreeGrafter"/>
</dbReference>
<dbReference type="Pfam" id="PF13305">
    <property type="entry name" value="TetR_C_33"/>
    <property type="match status" value="1"/>
</dbReference>
<dbReference type="EMBL" id="CACRYJ010000058">
    <property type="protein sequence ID" value="VZO39252.1"/>
    <property type="molecule type" value="Genomic_DNA"/>
</dbReference>
<comment type="caution">
    <text evidence="6">The sequence shown here is derived from an EMBL/GenBank/DDBJ whole genome shotgun (WGS) entry which is preliminary data.</text>
</comment>
<dbReference type="Proteomes" id="UP000419743">
    <property type="component" value="Unassembled WGS sequence"/>
</dbReference>
<gene>
    <name evidence="6" type="ORF">HALOF300_03948</name>
</gene>
<evidence type="ECO:0000256" key="2">
    <source>
        <dbReference type="ARBA" id="ARBA00023125"/>
    </source>
</evidence>
<dbReference type="InterPro" id="IPR009057">
    <property type="entry name" value="Homeodomain-like_sf"/>
</dbReference>
<evidence type="ECO:0000256" key="4">
    <source>
        <dbReference type="PROSITE-ProRule" id="PRU00335"/>
    </source>
</evidence>
<dbReference type="InterPro" id="IPR036271">
    <property type="entry name" value="Tet_transcr_reg_TetR-rel_C_sf"/>
</dbReference>
<dbReference type="SUPFAM" id="SSF48498">
    <property type="entry name" value="Tetracyclin repressor-like, C-terminal domain"/>
    <property type="match status" value="1"/>
</dbReference>
<dbReference type="InterPro" id="IPR001647">
    <property type="entry name" value="HTH_TetR"/>
</dbReference>
<proteinExistence type="predicted"/>
<dbReference type="Pfam" id="PF00440">
    <property type="entry name" value="TetR_N"/>
    <property type="match status" value="1"/>
</dbReference>
<dbReference type="GO" id="GO:0003700">
    <property type="term" value="F:DNA-binding transcription factor activity"/>
    <property type="evidence" value="ECO:0007669"/>
    <property type="project" value="TreeGrafter"/>
</dbReference>
<dbReference type="PROSITE" id="PS50977">
    <property type="entry name" value="HTH_TETR_2"/>
    <property type="match status" value="1"/>
</dbReference>
<reference evidence="6 7" key="1">
    <citation type="submission" date="2019-11" db="EMBL/GenBank/DDBJ databases">
        <authorList>
            <person name="Criscuolo A."/>
        </authorList>
    </citation>
    <scope>NUCLEOTIDE SEQUENCE [LARGE SCALE GENOMIC DNA]</scope>
    <source>
        <strain evidence="6">CIP111667</strain>
    </source>
</reference>
<dbReference type="SUPFAM" id="SSF46689">
    <property type="entry name" value="Homeodomain-like"/>
    <property type="match status" value="1"/>
</dbReference>
<keyword evidence="7" id="KW-1185">Reference proteome</keyword>
<dbReference type="PANTHER" id="PTHR30055">
    <property type="entry name" value="HTH-TYPE TRANSCRIPTIONAL REGULATOR RUTR"/>
    <property type="match status" value="1"/>
</dbReference>
<feature type="domain" description="HTH tetR-type" evidence="5">
    <location>
        <begin position="9"/>
        <end position="69"/>
    </location>
</feature>
<dbReference type="RefSeq" id="WP_156742586.1">
    <property type="nucleotide sequence ID" value="NZ_CACRYJ010000058.1"/>
</dbReference>
<feature type="DNA-binding region" description="H-T-H motif" evidence="4">
    <location>
        <begin position="32"/>
        <end position="51"/>
    </location>
</feature>
<protein>
    <submittedName>
        <fullName evidence="6">Bacterial regulatory proteins, tetR family</fullName>
    </submittedName>
</protein>
<evidence type="ECO:0000259" key="5">
    <source>
        <dbReference type="PROSITE" id="PS50977"/>
    </source>
</evidence>
<keyword evidence="2 4" id="KW-0238">DNA-binding</keyword>
<keyword evidence="1" id="KW-0805">Transcription regulation</keyword>
<dbReference type="Gene3D" id="1.10.357.10">
    <property type="entry name" value="Tetracycline Repressor, domain 2"/>
    <property type="match status" value="1"/>
</dbReference>
<keyword evidence="3" id="KW-0804">Transcription</keyword>
<evidence type="ECO:0000256" key="3">
    <source>
        <dbReference type="ARBA" id="ARBA00023163"/>
    </source>
</evidence>
<accession>A0A7M4DP66</accession>
<dbReference type="PANTHER" id="PTHR30055:SF209">
    <property type="entry name" value="POSSIBLE TRANSCRIPTIONAL REGULATORY PROTEIN (PROBABLY TETR-FAMILY)"/>
    <property type="match status" value="1"/>
</dbReference>
<dbReference type="InterPro" id="IPR025996">
    <property type="entry name" value="MT1864/Rv1816-like_C"/>
</dbReference>
<name>A0A7M4DP66_9MICO</name>
<evidence type="ECO:0000313" key="7">
    <source>
        <dbReference type="Proteomes" id="UP000419743"/>
    </source>
</evidence>
<evidence type="ECO:0000256" key="1">
    <source>
        <dbReference type="ARBA" id="ARBA00023015"/>
    </source>
</evidence>
<dbReference type="AlphaFoldDB" id="A0A7M4DP66"/>